<dbReference type="InterPro" id="IPR021804">
    <property type="entry name" value="DUF3375"/>
</dbReference>
<evidence type="ECO:0000313" key="1">
    <source>
        <dbReference type="EMBL" id="TWU06164.1"/>
    </source>
</evidence>
<gene>
    <name evidence="1" type="ORF">Pla52n_18840</name>
</gene>
<sequence>MSGMTLDAISTFLDSSPTIRLLKSDLAAYVIFFLRQSFKANNEESALSFSHDDLVHRLRNYQEELHEEERPVLLGSPDRYLREWSDAGWLRRFLPADSSGAHYQLTRYSEDAIRFVDNALSRDSRLVGTESRLRLVIDTLADLVRGASSDPDRRLQDLLSQRERIDAEIESVRGGGKVETYHPAQIRERFHTAVDLLKTLQGDFRAVEDRFETIGRQVQRDAMADDRRRGEILASALDAEDLIKQQDEGVSFNAFVNFLFAPHAQSKLRETIAEVTRIDAISSERAAIEHVRAMVPSLLAEADNVLRQTGRLSQTLRRLLDDQSAGHRKRTAEVLRDIRTLALRLKNQIDADKQPLPNDIGIEVETVIGVASPLTRPFWTPPQTFDLTPETQTIDLAIIQREARKLASLQRLEWDRMRDTIAKATAESPSIGLPDLIKLRPLRVGVIELVGWIQIAHEDGHRIDRDAVEEIEVHTLNASTGGPALLRVRVPIVTFHRTREEASVPVRTRRPR</sequence>
<dbReference type="Proteomes" id="UP000320176">
    <property type="component" value="Unassembled WGS sequence"/>
</dbReference>
<dbReference type="Pfam" id="PF11855">
    <property type="entry name" value="DUF3375"/>
    <property type="match status" value="1"/>
</dbReference>
<comment type="caution">
    <text evidence="1">The sequence shown here is derived from an EMBL/GenBank/DDBJ whole genome shotgun (WGS) entry which is preliminary data.</text>
</comment>
<reference evidence="1 2" key="1">
    <citation type="submission" date="2019-02" db="EMBL/GenBank/DDBJ databases">
        <title>Deep-cultivation of Planctomycetes and their phenomic and genomic characterization uncovers novel biology.</title>
        <authorList>
            <person name="Wiegand S."/>
            <person name="Jogler M."/>
            <person name="Boedeker C."/>
            <person name="Pinto D."/>
            <person name="Vollmers J."/>
            <person name="Rivas-Marin E."/>
            <person name="Kohn T."/>
            <person name="Peeters S.H."/>
            <person name="Heuer A."/>
            <person name="Rast P."/>
            <person name="Oberbeckmann S."/>
            <person name="Bunk B."/>
            <person name="Jeske O."/>
            <person name="Meyerdierks A."/>
            <person name="Storesund J.E."/>
            <person name="Kallscheuer N."/>
            <person name="Luecker S."/>
            <person name="Lage O.M."/>
            <person name="Pohl T."/>
            <person name="Merkel B.J."/>
            <person name="Hornburger P."/>
            <person name="Mueller R.-W."/>
            <person name="Bruemmer F."/>
            <person name="Labrenz M."/>
            <person name="Spormann A.M."/>
            <person name="Op Den Camp H."/>
            <person name="Overmann J."/>
            <person name="Amann R."/>
            <person name="Jetten M.S.M."/>
            <person name="Mascher T."/>
            <person name="Medema M.H."/>
            <person name="Devos D.P."/>
            <person name="Kaster A.-K."/>
            <person name="Ovreas L."/>
            <person name="Rohde M."/>
            <person name="Galperin M.Y."/>
            <person name="Jogler C."/>
        </authorList>
    </citation>
    <scope>NUCLEOTIDE SEQUENCE [LARGE SCALE GENOMIC DNA]</scope>
    <source>
        <strain evidence="1 2">Pla52n</strain>
    </source>
</reference>
<protein>
    <recommendedName>
        <fullName evidence="3">DUF3375 domain-containing protein</fullName>
    </recommendedName>
</protein>
<organism evidence="1 2">
    <name type="scientific">Stieleria varia</name>
    <dbReference type="NCBI Taxonomy" id="2528005"/>
    <lineage>
        <taxon>Bacteria</taxon>
        <taxon>Pseudomonadati</taxon>
        <taxon>Planctomycetota</taxon>
        <taxon>Planctomycetia</taxon>
        <taxon>Pirellulales</taxon>
        <taxon>Pirellulaceae</taxon>
        <taxon>Stieleria</taxon>
    </lineage>
</organism>
<dbReference type="OrthoDB" id="138803at2"/>
<dbReference type="AlphaFoldDB" id="A0A5C6B6L6"/>
<keyword evidence="2" id="KW-1185">Reference proteome</keyword>
<accession>A0A5C6B6L6</accession>
<proteinExistence type="predicted"/>
<evidence type="ECO:0008006" key="3">
    <source>
        <dbReference type="Google" id="ProtNLM"/>
    </source>
</evidence>
<name>A0A5C6B6L6_9BACT</name>
<dbReference type="EMBL" id="SJPN01000002">
    <property type="protein sequence ID" value="TWU06164.1"/>
    <property type="molecule type" value="Genomic_DNA"/>
</dbReference>
<evidence type="ECO:0000313" key="2">
    <source>
        <dbReference type="Proteomes" id="UP000320176"/>
    </source>
</evidence>